<dbReference type="GO" id="GO:0003887">
    <property type="term" value="F:DNA-directed DNA polymerase activity"/>
    <property type="evidence" value="ECO:0007669"/>
    <property type="project" value="UniProtKB-EC"/>
</dbReference>
<dbReference type="InterPro" id="IPR006054">
    <property type="entry name" value="DnaQ"/>
</dbReference>
<feature type="domain" description="Exonuclease" evidence="7">
    <location>
        <begin position="553"/>
        <end position="721"/>
    </location>
</feature>
<comment type="caution">
    <text evidence="8">The sequence shown here is derived from an EMBL/GenBank/DDBJ whole genome shotgun (WGS) entry which is preliminary data.</text>
</comment>
<dbReference type="EMBL" id="BJCL01000001">
    <property type="protein sequence ID" value="GCL61681.1"/>
    <property type="molecule type" value="Genomic_DNA"/>
</dbReference>
<evidence type="ECO:0000256" key="3">
    <source>
        <dbReference type="ARBA" id="ARBA00026073"/>
    </source>
</evidence>
<evidence type="ECO:0000256" key="6">
    <source>
        <dbReference type="SAM" id="Phobius"/>
    </source>
</evidence>
<sequence length="744" mass="77952">MTAQQARLRTSAGLALAVLLLLALFGAAGAALLATLLPDAARAALATALRAQAAVLVVVAAALALLAVAAAQPLLRRWLLAPARLDSAARLLLHRPLQQPLSADGTALQGLADTLQGLASQRDQLQADIDGAVARASRGVAEERNRLAALMRELRQSVVVCNLDGRVLLYNQRALQQVQALSDGPLPGGAGAWLGLGRSIHAVLDRALVDHALASVQQRLARGEAEPSAQFVTVTPGGQLLRVQLAPVHAVPPAGDADSAASDAVPALAGYVLVFDNITRSHAHDAAQDQLLQDLTEGSRGSLANLQAAVEMLGDADLPPALRERFIAVIRDETQAMVRRLQATGGGGAWHPASRWPLDELRGSDFLQAACQAIAQAVPPVADADAPLRCGMQEVDAALWLRLDSFALLQALCGLARRLHGELDIRTLHLRLQPAAAGRAHLDLVWTGQAMSTETVMGWELDSLDLPPGLCTSGPPPSVRDVVQRHGGAFWFERDRVRHQAFFRFLLPLAAPEETTTPAAPAAAGPPETYDFSLLGQQDSGHALDSRPLASLACTVFDTETTGLQPGSGDRILQIGAVRIVNGRLLRGETFDQLVDPRRDIPPASTAIHGISAAMVAGQPGIAQVLPAFHAFAADTVLVAHNAAFDLAFLQGPARAAGLHFDQPVVDTLLLSSVVHPDADSHALEAVAARLGVATQGRHTALGDALVTAEVLLRLLPLAAGMGLHTLGAVRAACHASPLATTRV</sequence>
<proteinExistence type="predicted"/>
<dbReference type="SUPFAM" id="SSF53098">
    <property type="entry name" value="Ribonuclease H-like"/>
    <property type="match status" value="1"/>
</dbReference>
<keyword evidence="9" id="KW-1185">Reference proteome</keyword>
<dbReference type="GO" id="GO:0008408">
    <property type="term" value="F:3'-5' exonuclease activity"/>
    <property type="evidence" value="ECO:0007669"/>
    <property type="project" value="TreeGrafter"/>
</dbReference>
<dbReference type="EC" id="2.7.7.7" evidence="1"/>
<accession>A0A480AJG0</accession>
<comment type="function">
    <text evidence="2">DNA polymerase III is a complex, multichain enzyme responsible for most of the replicative synthesis in bacteria. The epsilon subunit contain the editing function and is a proofreading 3'-5' exonuclease.</text>
</comment>
<dbReference type="GO" id="GO:0005829">
    <property type="term" value="C:cytosol"/>
    <property type="evidence" value="ECO:0007669"/>
    <property type="project" value="TreeGrafter"/>
</dbReference>
<evidence type="ECO:0000256" key="5">
    <source>
        <dbReference type="SAM" id="Coils"/>
    </source>
</evidence>
<keyword evidence="6" id="KW-1133">Transmembrane helix</keyword>
<organism evidence="8 9">
    <name type="scientific">Pseudaquabacterium pictum</name>
    <dbReference type="NCBI Taxonomy" id="2315236"/>
    <lineage>
        <taxon>Bacteria</taxon>
        <taxon>Pseudomonadati</taxon>
        <taxon>Pseudomonadota</taxon>
        <taxon>Betaproteobacteria</taxon>
        <taxon>Burkholderiales</taxon>
        <taxon>Sphaerotilaceae</taxon>
        <taxon>Pseudaquabacterium</taxon>
    </lineage>
</organism>
<dbReference type="PANTHER" id="PTHR30231">
    <property type="entry name" value="DNA POLYMERASE III SUBUNIT EPSILON"/>
    <property type="match status" value="1"/>
</dbReference>
<comment type="catalytic activity">
    <reaction evidence="4">
        <text>DNA(n) + a 2'-deoxyribonucleoside 5'-triphosphate = DNA(n+1) + diphosphate</text>
        <dbReference type="Rhea" id="RHEA:22508"/>
        <dbReference type="Rhea" id="RHEA-COMP:17339"/>
        <dbReference type="Rhea" id="RHEA-COMP:17340"/>
        <dbReference type="ChEBI" id="CHEBI:33019"/>
        <dbReference type="ChEBI" id="CHEBI:61560"/>
        <dbReference type="ChEBI" id="CHEBI:173112"/>
        <dbReference type="EC" id="2.7.7.7"/>
    </reaction>
</comment>
<dbReference type="GO" id="GO:0003677">
    <property type="term" value="F:DNA binding"/>
    <property type="evidence" value="ECO:0007669"/>
    <property type="project" value="InterPro"/>
</dbReference>
<dbReference type="InterPro" id="IPR036397">
    <property type="entry name" value="RNaseH_sf"/>
</dbReference>
<dbReference type="Proteomes" id="UP000301751">
    <property type="component" value="Unassembled WGS sequence"/>
</dbReference>
<name>A0A480AJG0_9BURK</name>
<dbReference type="OrthoDB" id="9803913at2"/>
<comment type="subunit">
    <text evidence="3">DNA polymerase III contains a core (composed of alpha, epsilon and theta chains) that associates with a tau subunit. This core dimerizes to form the POLIII' complex. PolIII' associates with the gamma complex (composed of gamma, delta, delta', psi and chi chains) and with the beta chain to form the complete DNA polymerase III complex.</text>
</comment>
<evidence type="ECO:0000313" key="9">
    <source>
        <dbReference type="Proteomes" id="UP000301751"/>
    </source>
</evidence>
<keyword evidence="6" id="KW-0812">Transmembrane</keyword>
<dbReference type="RefSeq" id="WP_137731406.1">
    <property type="nucleotide sequence ID" value="NZ_BJCL01000001.1"/>
</dbReference>
<evidence type="ECO:0000259" key="7">
    <source>
        <dbReference type="SMART" id="SM00479"/>
    </source>
</evidence>
<keyword evidence="6" id="KW-0472">Membrane</keyword>
<evidence type="ECO:0000256" key="1">
    <source>
        <dbReference type="ARBA" id="ARBA00012417"/>
    </source>
</evidence>
<gene>
    <name evidence="8" type="ORF">AQPW35_07620</name>
</gene>
<evidence type="ECO:0000256" key="2">
    <source>
        <dbReference type="ARBA" id="ARBA00025483"/>
    </source>
</evidence>
<dbReference type="CDD" id="cd06127">
    <property type="entry name" value="DEDDh"/>
    <property type="match status" value="1"/>
</dbReference>
<dbReference type="InterPro" id="IPR013520">
    <property type="entry name" value="Ribonucl_H"/>
</dbReference>
<evidence type="ECO:0000313" key="8">
    <source>
        <dbReference type="EMBL" id="GCL61681.1"/>
    </source>
</evidence>
<feature type="transmembrane region" description="Helical" evidence="6">
    <location>
        <begin position="53"/>
        <end position="75"/>
    </location>
</feature>
<dbReference type="GO" id="GO:0045004">
    <property type="term" value="P:DNA replication proofreading"/>
    <property type="evidence" value="ECO:0007669"/>
    <property type="project" value="TreeGrafter"/>
</dbReference>
<dbReference type="FunFam" id="3.30.420.10:FF:000045">
    <property type="entry name" value="3'-5' exonuclease DinG"/>
    <property type="match status" value="1"/>
</dbReference>
<protein>
    <recommendedName>
        <fullName evidence="1">DNA-directed DNA polymerase</fullName>
        <ecNumber evidence="1">2.7.7.7</ecNumber>
    </recommendedName>
</protein>
<keyword evidence="5" id="KW-0175">Coiled coil</keyword>
<dbReference type="PANTHER" id="PTHR30231:SF41">
    <property type="entry name" value="DNA POLYMERASE III SUBUNIT EPSILON"/>
    <property type="match status" value="1"/>
</dbReference>
<dbReference type="SMART" id="SM00479">
    <property type="entry name" value="EXOIII"/>
    <property type="match status" value="1"/>
</dbReference>
<reference evidence="9" key="1">
    <citation type="submission" date="2019-03" db="EMBL/GenBank/DDBJ databases">
        <title>Aquabacterium pictum sp.nov., the first bacteriochlorophyll a-containing freshwater bacterium in the genus Aquabacterium of the class Betaproteobacteria.</title>
        <authorList>
            <person name="Hirose S."/>
            <person name="Tank M."/>
            <person name="Hara E."/>
            <person name="Tamaki H."/>
            <person name="Takaichi S."/>
            <person name="Haruta S."/>
            <person name="Hanada S."/>
        </authorList>
    </citation>
    <scope>NUCLEOTIDE SEQUENCE [LARGE SCALE GENOMIC DNA]</scope>
    <source>
        <strain evidence="9">W35</strain>
    </source>
</reference>
<dbReference type="Pfam" id="PF00929">
    <property type="entry name" value="RNase_T"/>
    <property type="match status" value="1"/>
</dbReference>
<dbReference type="Gene3D" id="3.30.420.10">
    <property type="entry name" value="Ribonuclease H-like superfamily/Ribonuclease H"/>
    <property type="match status" value="1"/>
</dbReference>
<feature type="coiled-coil region" evidence="5">
    <location>
        <begin position="108"/>
        <end position="153"/>
    </location>
</feature>
<evidence type="ECO:0000256" key="4">
    <source>
        <dbReference type="ARBA" id="ARBA00049244"/>
    </source>
</evidence>
<dbReference type="InterPro" id="IPR012337">
    <property type="entry name" value="RNaseH-like_sf"/>
</dbReference>
<dbReference type="NCBIfam" id="TIGR00573">
    <property type="entry name" value="dnaq"/>
    <property type="match status" value="1"/>
</dbReference>
<dbReference type="AlphaFoldDB" id="A0A480AJG0"/>